<dbReference type="InterPro" id="IPR027417">
    <property type="entry name" value="P-loop_NTPase"/>
</dbReference>
<keyword evidence="4" id="KW-1003">Cell membrane</keyword>
<dbReference type="InterPro" id="IPR003439">
    <property type="entry name" value="ABC_transporter-like_ATP-bd"/>
</dbReference>
<dbReference type="PROSITE" id="PS50893">
    <property type="entry name" value="ABC_TRANSPORTER_2"/>
    <property type="match status" value="1"/>
</dbReference>
<dbReference type="InterPro" id="IPR017871">
    <property type="entry name" value="ABC_transporter-like_CS"/>
</dbReference>
<dbReference type="PANTHER" id="PTHR43553">
    <property type="entry name" value="HEAVY METAL TRANSPORTER"/>
    <property type="match status" value="1"/>
</dbReference>
<sequence length="281" mass="31116">MWMTKGKDTNKQMKDNLTKDTKDRGLIECSNLSFSYESGAQILKDITFSTKEGEAVGIVGANGAGKSTLLRILVGLETAYKGEVLIDKITVKRDTLAAVRAHAGYLFQDSDNQLFTQSVYQDVAFAPRNYGLEEKEVDKRVMEALETMGITHLKDKQIYKMSGGEKKMASIATLLSMTPDILLFDEPSIALDPSNRRTLINVLNRLKLTKLIASHDLDLILETCSRVILISEGRIVKDGPAEDILKDKAVLEANHLELPLCMQGYIPYKDAIDKGSKEGAE</sequence>
<gene>
    <name evidence="10" type="ORF">bsdcttw_49130</name>
</gene>
<dbReference type="PROSITE" id="PS00211">
    <property type="entry name" value="ABC_TRANSPORTER_1"/>
    <property type="match status" value="1"/>
</dbReference>
<dbReference type="KEGG" id="acht:bsdcttw_49130"/>
<keyword evidence="5" id="KW-0547">Nucleotide-binding</keyword>
<dbReference type="RefSeq" id="WP_330602338.1">
    <property type="nucleotide sequence ID" value="NZ_AP023368.1"/>
</dbReference>
<dbReference type="AlphaFoldDB" id="A0A7M3SBA5"/>
<comment type="similarity">
    <text evidence="2">Belongs to the ABC transporter superfamily.</text>
</comment>
<evidence type="ECO:0000256" key="5">
    <source>
        <dbReference type="ARBA" id="ARBA00022741"/>
    </source>
</evidence>
<dbReference type="PANTHER" id="PTHR43553:SF24">
    <property type="entry name" value="ENERGY-COUPLING FACTOR TRANSPORTER ATP-BINDING PROTEIN ECFA1"/>
    <property type="match status" value="1"/>
</dbReference>
<evidence type="ECO:0000256" key="1">
    <source>
        <dbReference type="ARBA" id="ARBA00004202"/>
    </source>
</evidence>
<evidence type="ECO:0000313" key="10">
    <source>
        <dbReference type="EMBL" id="BCK01873.1"/>
    </source>
</evidence>
<organism evidence="10 11">
    <name type="scientific">Anaerocolumna chitinilytica</name>
    <dbReference type="NCBI Taxonomy" id="1727145"/>
    <lineage>
        <taxon>Bacteria</taxon>
        <taxon>Bacillati</taxon>
        <taxon>Bacillota</taxon>
        <taxon>Clostridia</taxon>
        <taxon>Lachnospirales</taxon>
        <taxon>Lachnospiraceae</taxon>
        <taxon>Anaerocolumna</taxon>
    </lineage>
</organism>
<keyword evidence="7" id="KW-1278">Translocase</keyword>
<keyword evidence="3" id="KW-0813">Transport</keyword>
<name>A0A7M3SBA5_9FIRM</name>
<reference evidence="10 11" key="1">
    <citation type="submission" date="2020-08" db="EMBL/GenBank/DDBJ databases">
        <title>Draft genome sequencing of an Anaerocolumna strain isolated from anoxic soil subjected to BSD treatment.</title>
        <authorList>
            <person name="Uek A."/>
            <person name="Tonouchi A."/>
        </authorList>
    </citation>
    <scope>NUCLEOTIDE SEQUENCE [LARGE SCALE GENOMIC DNA]</scope>
    <source>
        <strain evidence="10 11">CTTW</strain>
    </source>
</reference>
<dbReference type="InterPro" id="IPR015856">
    <property type="entry name" value="ABC_transpr_CbiO/EcfA_su"/>
</dbReference>
<dbReference type="FunFam" id="3.40.50.300:FF:000224">
    <property type="entry name" value="Energy-coupling factor transporter ATP-binding protein EcfA"/>
    <property type="match status" value="1"/>
</dbReference>
<evidence type="ECO:0000256" key="3">
    <source>
        <dbReference type="ARBA" id="ARBA00022448"/>
    </source>
</evidence>
<dbReference type="InterPro" id="IPR050095">
    <property type="entry name" value="ECF_ABC_transporter_ATP-bd"/>
</dbReference>
<dbReference type="SMART" id="SM00382">
    <property type="entry name" value="AAA"/>
    <property type="match status" value="1"/>
</dbReference>
<reference evidence="10 11" key="2">
    <citation type="submission" date="2020-08" db="EMBL/GenBank/DDBJ databases">
        <authorList>
            <person name="Ueki A."/>
            <person name="Tonouchi A."/>
        </authorList>
    </citation>
    <scope>NUCLEOTIDE SEQUENCE [LARGE SCALE GENOMIC DNA]</scope>
    <source>
        <strain evidence="10 11">CTTW</strain>
    </source>
</reference>
<proteinExistence type="inferred from homology"/>
<dbReference type="InterPro" id="IPR003593">
    <property type="entry name" value="AAA+_ATPase"/>
</dbReference>
<keyword evidence="11" id="KW-1185">Reference proteome</keyword>
<dbReference type="GO" id="GO:0043190">
    <property type="term" value="C:ATP-binding cassette (ABC) transporter complex"/>
    <property type="evidence" value="ECO:0007669"/>
    <property type="project" value="TreeGrafter"/>
</dbReference>
<evidence type="ECO:0000313" key="11">
    <source>
        <dbReference type="Proteomes" id="UP000515703"/>
    </source>
</evidence>
<accession>A0A7M3SBA5</accession>
<keyword evidence="8" id="KW-0472">Membrane</keyword>
<dbReference type="Pfam" id="PF00005">
    <property type="entry name" value="ABC_tran"/>
    <property type="match status" value="1"/>
</dbReference>
<evidence type="ECO:0000256" key="6">
    <source>
        <dbReference type="ARBA" id="ARBA00022840"/>
    </source>
</evidence>
<feature type="domain" description="ABC transporter" evidence="9">
    <location>
        <begin position="27"/>
        <end position="257"/>
    </location>
</feature>
<dbReference type="SUPFAM" id="SSF52540">
    <property type="entry name" value="P-loop containing nucleoside triphosphate hydrolases"/>
    <property type="match status" value="1"/>
</dbReference>
<dbReference type="GO" id="GO:0016887">
    <property type="term" value="F:ATP hydrolysis activity"/>
    <property type="evidence" value="ECO:0007669"/>
    <property type="project" value="InterPro"/>
</dbReference>
<dbReference type="Gene3D" id="3.40.50.300">
    <property type="entry name" value="P-loop containing nucleotide triphosphate hydrolases"/>
    <property type="match status" value="1"/>
</dbReference>
<evidence type="ECO:0000256" key="7">
    <source>
        <dbReference type="ARBA" id="ARBA00022967"/>
    </source>
</evidence>
<comment type="subcellular location">
    <subcellularLocation>
        <location evidence="1">Cell membrane</location>
        <topology evidence="1">Peripheral membrane protein</topology>
    </subcellularLocation>
</comment>
<protein>
    <submittedName>
        <fullName evidence="10">Putative ABC transporter ATP-binding protein</fullName>
    </submittedName>
</protein>
<evidence type="ECO:0000259" key="9">
    <source>
        <dbReference type="PROSITE" id="PS50893"/>
    </source>
</evidence>
<dbReference type="CDD" id="cd03225">
    <property type="entry name" value="ABC_cobalt_CbiO_domain1"/>
    <property type="match status" value="1"/>
</dbReference>
<dbReference type="GO" id="GO:0042626">
    <property type="term" value="F:ATPase-coupled transmembrane transporter activity"/>
    <property type="evidence" value="ECO:0007669"/>
    <property type="project" value="TreeGrafter"/>
</dbReference>
<keyword evidence="6 10" id="KW-0067">ATP-binding</keyword>
<evidence type="ECO:0000256" key="8">
    <source>
        <dbReference type="ARBA" id="ARBA00023136"/>
    </source>
</evidence>
<dbReference type="EMBL" id="AP023368">
    <property type="protein sequence ID" value="BCK01873.1"/>
    <property type="molecule type" value="Genomic_DNA"/>
</dbReference>
<evidence type="ECO:0000256" key="4">
    <source>
        <dbReference type="ARBA" id="ARBA00022475"/>
    </source>
</evidence>
<dbReference type="Proteomes" id="UP000515703">
    <property type="component" value="Chromosome"/>
</dbReference>
<evidence type="ECO:0000256" key="2">
    <source>
        <dbReference type="ARBA" id="ARBA00005417"/>
    </source>
</evidence>
<dbReference type="GO" id="GO:0005524">
    <property type="term" value="F:ATP binding"/>
    <property type="evidence" value="ECO:0007669"/>
    <property type="project" value="UniProtKB-KW"/>
</dbReference>